<feature type="transmembrane region" description="Helical" evidence="1">
    <location>
        <begin position="123"/>
        <end position="149"/>
    </location>
</feature>
<feature type="domain" description="DUF6533" evidence="2">
    <location>
        <begin position="25"/>
        <end position="69"/>
    </location>
</feature>
<feature type="transmembrane region" description="Helical" evidence="1">
    <location>
        <begin position="97"/>
        <end position="116"/>
    </location>
</feature>
<dbReference type="Proteomes" id="UP000016930">
    <property type="component" value="Unassembled WGS sequence"/>
</dbReference>
<protein>
    <recommendedName>
        <fullName evidence="2">DUF6533 domain-containing protein</fullName>
    </recommendedName>
</protein>
<accession>M2QRJ9</accession>
<sequence>MSLSDPAVVVEVTSILQAGRLQGNLQVAAAALVLYDHLITFGREVNFIWGRKFNSVTLLFHLNRWSIFLFSILNVAIDFQPLASIPSCRALNTLNDATEIMLYILWAAFSTIRIYAMSGGNWLLSLLVCTLSIVPAGTNSYGFFATYWYSLQELPYFGLECITNNDVSPNTANILVIVTRTSVITADLIVLLATWFKTYSIMREAKRHNLRTPLAKILLQDDLRRVAYDESSNNAGTRGQRPSFIRTADDHAASQSSGLRFRTFVSEMGEHLSYGSDSTHPDMVWTTQTEFSEGHTDEEKQDPAIIDTGSDLKHGSYIDGKESLNDGVVISARDLQIVPEEIELVHG</sequence>
<keyword evidence="1" id="KW-1133">Transmembrane helix</keyword>
<evidence type="ECO:0000313" key="4">
    <source>
        <dbReference type="Proteomes" id="UP000016930"/>
    </source>
</evidence>
<name>M2QRJ9_CERS8</name>
<keyword evidence="1" id="KW-0472">Membrane</keyword>
<reference evidence="3 4" key="1">
    <citation type="journal article" date="2012" name="Proc. Natl. Acad. Sci. U.S.A.">
        <title>Comparative genomics of Ceriporiopsis subvermispora and Phanerochaete chrysosporium provide insight into selective ligninolysis.</title>
        <authorList>
            <person name="Fernandez-Fueyo E."/>
            <person name="Ruiz-Duenas F.J."/>
            <person name="Ferreira P."/>
            <person name="Floudas D."/>
            <person name="Hibbett D.S."/>
            <person name="Canessa P."/>
            <person name="Larrondo L.F."/>
            <person name="James T.Y."/>
            <person name="Seelenfreund D."/>
            <person name="Lobos S."/>
            <person name="Polanco R."/>
            <person name="Tello M."/>
            <person name="Honda Y."/>
            <person name="Watanabe T."/>
            <person name="Watanabe T."/>
            <person name="Ryu J.S."/>
            <person name="Kubicek C.P."/>
            <person name="Schmoll M."/>
            <person name="Gaskell J."/>
            <person name="Hammel K.E."/>
            <person name="St John F.J."/>
            <person name="Vanden Wymelenberg A."/>
            <person name="Sabat G."/>
            <person name="Splinter BonDurant S."/>
            <person name="Syed K."/>
            <person name="Yadav J.S."/>
            <person name="Doddapaneni H."/>
            <person name="Subramanian V."/>
            <person name="Lavin J.L."/>
            <person name="Oguiza J.A."/>
            <person name="Perez G."/>
            <person name="Pisabarro A.G."/>
            <person name="Ramirez L."/>
            <person name="Santoyo F."/>
            <person name="Master E."/>
            <person name="Coutinho P.M."/>
            <person name="Henrissat B."/>
            <person name="Lombard V."/>
            <person name="Magnuson J.K."/>
            <person name="Kuees U."/>
            <person name="Hori C."/>
            <person name="Igarashi K."/>
            <person name="Samejima M."/>
            <person name="Held B.W."/>
            <person name="Barry K.W."/>
            <person name="LaButti K.M."/>
            <person name="Lapidus A."/>
            <person name="Lindquist E.A."/>
            <person name="Lucas S.M."/>
            <person name="Riley R."/>
            <person name="Salamov A.A."/>
            <person name="Hoffmeister D."/>
            <person name="Schwenk D."/>
            <person name="Hadar Y."/>
            <person name="Yarden O."/>
            <person name="de Vries R.P."/>
            <person name="Wiebenga A."/>
            <person name="Stenlid J."/>
            <person name="Eastwood D."/>
            <person name="Grigoriev I.V."/>
            <person name="Berka R.M."/>
            <person name="Blanchette R.A."/>
            <person name="Kersten P."/>
            <person name="Martinez A.T."/>
            <person name="Vicuna R."/>
            <person name="Cullen D."/>
        </authorList>
    </citation>
    <scope>NUCLEOTIDE SEQUENCE [LARGE SCALE GENOMIC DNA]</scope>
    <source>
        <strain evidence="3 4">B</strain>
    </source>
</reference>
<evidence type="ECO:0000313" key="3">
    <source>
        <dbReference type="EMBL" id="EMD39713.1"/>
    </source>
</evidence>
<dbReference type="InterPro" id="IPR045340">
    <property type="entry name" value="DUF6533"/>
</dbReference>
<keyword evidence="1" id="KW-0812">Transmembrane</keyword>
<dbReference type="Pfam" id="PF20151">
    <property type="entry name" value="DUF6533"/>
    <property type="match status" value="1"/>
</dbReference>
<proteinExistence type="predicted"/>
<dbReference type="EMBL" id="KB445793">
    <property type="protein sequence ID" value="EMD39713.1"/>
    <property type="molecule type" value="Genomic_DNA"/>
</dbReference>
<evidence type="ECO:0000256" key="1">
    <source>
        <dbReference type="SAM" id="Phobius"/>
    </source>
</evidence>
<organism evidence="3 4">
    <name type="scientific">Ceriporiopsis subvermispora (strain B)</name>
    <name type="common">White-rot fungus</name>
    <name type="synonym">Gelatoporia subvermispora</name>
    <dbReference type="NCBI Taxonomy" id="914234"/>
    <lineage>
        <taxon>Eukaryota</taxon>
        <taxon>Fungi</taxon>
        <taxon>Dikarya</taxon>
        <taxon>Basidiomycota</taxon>
        <taxon>Agaricomycotina</taxon>
        <taxon>Agaricomycetes</taxon>
        <taxon>Polyporales</taxon>
        <taxon>Gelatoporiaceae</taxon>
        <taxon>Gelatoporia</taxon>
    </lineage>
</organism>
<evidence type="ECO:0000259" key="2">
    <source>
        <dbReference type="Pfam" id="PF20151"/>
    </source>
</evidence>
<feature type="transmembrane region" description="Helical" evidence="1">
    <location>
        <begin position="174"/>
        <end position="196"/>
    </location>
</feature>
<gene>
    <name evidence="3" type="ORF">CERSUDRAFT_81089</name>
</gene>
<dbReference type="OrthoDB" id="2804471at2759"/>
<dbReference type="STRING" id="914234.M2QRJ9"/>
<feature type="transmembrane region" description="Helical" evidence="1">
    <location>
        <begin position="58"/>
        <end position="77"/>
    </location>
</feature>
<keyword evidence="4" id="KW-1185">Reference proteome</keyword>
<dbReference type="AlphaFoldDB" id="M2QRJ9"/>
<dbReference type="HOGENOM" id="CLU_053360_1_0_1"/>